<dbReference type="InParanoid" id="A0A165A349"/>
<dbReference type="GeneID" id="28898434"/>
<accession>A0A165A349</accession>
<dbReference type="EMBL" id="KV407464">
    <property type="protein sequence ID" value="KZF19889.1"/>
    <property type="molecule type" value="Genomic_DNA"/>
</dbReference>
<dbReference type="Proteomes" id="UP000076632">
    <property type="component" value="Unassembled WGS sequence"/>
</dbReference>
<evidence type="ECO:0000313" key="2">
    <source>
        <dbReference type="Proteomes" id="UP000076632"/>
    </source>
</evidence>
<evidence type="ECO:0000313" key="1">
    <source>
        <dbReference type="EMBL" id="KZF19889.1"/>
    </source>
</evidence>
<proteinExistence type="predicted"/>
<sequence>MAAQVSLLAYLQQGPPTLSVISQGQTHDNTTSSKYGARDIGETYTWNSFNIGTIMSQYGHHLRNTSIHLETIPNSPPQPINAEAGLRSRFDTYLIRHIRRAMQRSFQEFQASDQLGQRTALDFGEGNLACLKHGYTPDTAYFDPLLVAQTRPNRAPGDFKPSYKWSRDFENSPNPATERQFKQALSQVNFYMRQNNTRYGFLLTNRELVAIQKPDNTGRLLLSPQIPWEAQGNPAQPQMTVILALWYLGMLASDPQGSYLAGGLPA</sequence>
<keyword evidence="2" id="KW-1185">Reference proteome</keyword>
<dbReference type="OMA" id="AREPMPN"/>
<organism evidence="1 2">
    <name type="scientific">Xylona heveae (strain CBS 132557 / TC161)</name>
    <dbReference type="NCBI Taxonomy" id="1328760"/>
    <lineage>
        <taxon>Eukaryota</taxon>
        <taxon>Fungi</taxon>
        <taxon>Dikarya</taxon>
        <taxon>Ascomycota</taxon>
        <taxon>Pezizomycotina</taxon>
        <taxon>Xylonomycetes</taxon>
        <taxon>Xylonales</taxon>
        <taxon>Xylonaceae</taxon>
        <taxon>Xylona</taxon>
    </lineage>
</organism>
<gene>
    <name evidence="1" type="ORF">L228DRAFT_250310</name>
</gene>
<dbReference type="OrthoDB" id="4367324at2759"/>
<dbReference type="AlphaFoldDB" id="A0A165A349"/>
<protein>
    <submittedName>
        <fullName evidence="1">Uncharacterized protein</fullName>
    </submittedName>
</protein>
<reference evidence="1 2" key="1">
    <citation type="journal article" date="2016" name="Fungal Biol.">
        <title>The genome of Xylona heveae provides a window into fungal endophytism.</title>
        <authorList>
            <person name="Gazis R."/>
            <person name="Kuo A."/>
            <person name="Riley R."/>
            <person name="LaButti K."/>
            <person name="Lipzen A."/>
            <person name="Lin J."/>
            <person name="Amirebrahimi M."/>
            <person name="Hesse C.N."/>
            <person name="Spatafora J.W."/>
            <person name="Henrissat B."/>
            <person name="Hainaut M."/>
            <person name="Grigoriev I.V."/>
            <person name="Hibbett D.S."/>
        </authorList>
    </citation>
    <scope>NUCLEOTIDE SEQUENCE [LARGE SCALE GENOMIC DNA]</scope>
    <source>
        <strain evidence="1 2">TC161</strain>
    </source>
</reference>
<dbReference type="STRING" id="1328760.A0A165A349"/>
<dbReference type="RefSeq" id="XP_018185444.1">
    <property type="nucleotide sequence ID" value="XM_018333297.1"/>
</dbReference>
<name>A0A165A349_XYLHT</name>